<feature type="compositionally biased region" description="Low complexity" evidence="1">
    <location>
        <begin position="29"/>
        <end position="49"/>
    </location>
</feature>
<dbReference type="Proteomes" id="UP000430508">
    <property type="component" value="Chromosome"/>
</dbReference>
<evidence type="ECO:0000313" key="3">
    <source>
        <dbReference type="EMBL" id="QHA00838.1"/>
    </source>
</evidence>
<evidence type="ECO:0000256" key="1">
    <source>
        <dbReference type="SAM" id="MobiDB-lite"/>
    </source>
</evidence>
<organism evidence="3 4">
    <name type="scientific">Dehalobacter restrictus</name>
    <dbReference type="NCBI Taxonomy" id="55583"/>
    <lineage>
        <taxon>Bacteria</taxon>
        <taxon>Bacillati</taxon>
        <taxon>Bacillota</taxon>
        <taxon>Clostridia</taxon>
        <taxon>Eubacteriales</taxon>
        <taxon>Desulfitobacteriaceae</taxon>
        <taxon>Dehalobacter</taxon>
    </lineage>
</organism>
<protein>
    <submittedName>
        <fullName evidence="3">Uncharacterized protein</fullName>
    </submittedName>
</protein>
<dbReference type="PROSITE" id="PS51257">
    <property type="entry name" value="PROKAR_LIPOPROTEIN"/>
    <property type="match status" value="1"/>
</dbReference>
<dbReference type="AlphaFoldDB" id="A0A857DJQ6"/>
<feature type="region of interest" description="Disordered" evidence="1">
    <location>
        <begin position="29"/>
        <end position="54"/>
    </location>
</feature>
<sequence>MKRFGFYLIILTLGLGILTAGCANNDQMNGTNQETNQTGQTNGSNGSNEANEDNNPVIYQNTVYGFDFTLPDSWKGYSIVTEQWEGIAVDGPQSGQVIEMGQLIRIRHPLWTSEQPRQDIPIMIFTLDQWTDLLNEKFSVGAAPMPPSELGRNSRYVLALPARYNYAFPEGFEEVEDILANSPLEAAENFK</sequence>
<evidence type="ECO:0000256" key="2">
    <source>
        <dbReference type="SAM" id="SignalP"/>
    </source>
</evidence>
<feature type="signal peptide" evidence="2">
    <location>
        <begin position="1"/>
        <end position="23"/>
    </location>
</feature>
<proteinExistence type="predicted"/>
<evidence type="ECO:0000313" key="4">
    <source>
        <dbReference type="Proteomes" id="UP000430508"/>
    </source>
</evidence>
<accession>A0A857DJQ6</accession>
<keyword evidence="2" id="KW-0732">Signal</keyword>
<dbReference type="RefSeq" id="WP_019226370.1">
    <property type="nucleotide sequence ID" value="NZ_CP046996.1"/>
</dbReference>
<dbReference type="EMBL" id="CP046996">
    <property type="protein sequence ID" value="QHA00838.1"/>
    <property type="molecule type" value="Genomic_DNA"/>
</dbReference>
<gene>
    <name evidence="3" type="ORF">GQ588_09430</name>
</gene>
<name>A0A857DJQ6_9FIRM</name>
<reference evidence="3 4" key="1">
    <citation type="submission" date="2019-12" db="EMBL/GenBank/DDBJ databases">
        <title>Sequence classification of anaerobic respiratory reductive dehalogenases: First we see many, then we see few.</title>
        <authorList>
            <person name="Molenda O."/>
            <person name="Puentes Jacome L.A."/>
            <person name="Cao X."/>
            <person name="Nesbo C.L."/>
            <person name="Tang S."/>
            <person name="Morson N."/>
            <person name="Patron J."/>
            <person name="Lomheim L."/>
            <person name="Wishart D.S."/>
            <person name="Edwards E.A."/>
        </authorList>
    </citation>
    <scope>NUCLEOTIDE SEQUENCE [LARGE SCALE GENOMIC DNA]</scope>
    <source>
        <strain evidence="3 4">12DCA</strain>
    </source>
</reference>
<feature type="chain" id="PRO_5038403080" evidence="2">
    <location>
        <begin position="24"/>
        <end position="191"/>
    </location>
</feature>